<dbReference type="Pfam" id="PF00128">
    <property type="entry name" value="Alpha-amylase"/>
    <property type="match status" value="1"/>
</dbReference>
<evidence type="ECO:0000313" key="2">
    <source>
        <dbReference type="EMBL" id="NXT47190.1"/>
    </source>
</evidence>
<proteinExistence type="predicted"/>
<dbReference type="InterPro" id="IPR017853">
    <property type="entry name" value="GH"/>
</dbReference>
<gene>
    <name evidence="2" type="primary">Slc3a1</name>
    <name evidence="2" type="ORF">PLUSOC_R08651</name>
</gene>
<sequence>DIIKFWLSKGIDGFSFSAVKFLLEATHLRDEPQVNKSQNPETITAYSQLYHDYTTTQVGMHDIIRSFRQTMNQFSSEPGRYRFMGSDGDEDIEATMMYYGTTFIQEADFPFNLNLINMKNLSGNSIFEAVNSWMKNMPAGKWPNWAVGSPNAARISSRIGKEYVNVINMLLLTLPGTPVTYYGEEIGMENVASENVSEDHINSDPVVTFPEKSPMQWDGKVNAGFTEGNSSWLPVNSDYQNVNVEIQMTWSNSTLSLYRELTSLRNNELPIHRGWMCYVWNDINVFVYVRELDGLDRVFMMVLNFGQESTIDLKAIVPSLPSEATIRLSTNFSNTGKAVNTQLIKTERGEGLVLEYKTLKPVHTMEVFQGNCFVAEKACYSSAFNLLYVNC</sequence>
<dbReference type="Gene3D" id="3.20.20.80">
    <property type="entry name" value="Glycosidases"/>
    <property type="match status" value="1"/>
</dbReference>
<organism evidence="2 3">
    <name type="scientific">Pluvianellus socialis</name>
    <name type="common">Magellanic plover</name>
    <dbReference type="NCBI Taxonomy" id="227228"/>
    <lineage>
        <taxon>Eukaryota</taxon>
        <taxon>Metazoa</taxon>
        <taxon>Chordata</taxon>
        <taxon>Craniata</taxon>
        <taxon>Vertebrata</taxon>
        <taxon>Euteleostomi</taxon>
        <taxon>Archelosauria</taxon>
        <taxon>Archosauria</taxon>
        <taxon>Dinosauria</taxon>
        <taxon>Saurischia</taxon>
        <taxon>Theropoda</taxon>
        <taxon>Coelurosauria</taxon>
        <taxon>Aves</taxon>
        <taxon>Neognathae</taxon>
        <taxon>Neoaves</taxon>
        <taxon>Charadriiformes</taxon>
        <taxon>Charadriidae</taxon>
        <taxon>Pluvianellus</taxon>
    </lineage>
</organism>
<evidence type="ECO:0000313" key="3">
    <source>
        <dbReference type="Proteomes" id="UP000519225"/>
    </source>
</evidence>
<dbReference type="AlphaFoldDB" id="A0A7L3CUI4"/>
<dbReference type="SUPFAM" id="SSF51445">
    <property type="entry name" value="(Trans)glycosidases"/>
    <property type="match status" value="1"/>
</dbReference>
<feature type="domain" description="Glycosyl hydrolase family 13 catalytic" evidence="1">
    <location>
        <begin position="1"/>
        <end position="268"/>
    </location>
</feature>
<dbReference type="Gene3D" id="2.60.40.1180">
    <property type="entry name" value="Golgi alpha-mannosidase II"/>
    <property type="match status" value="1"/>
</dbReference>
<dbReference type="Proteomes" id="UP000519225">
    <property type="component" value="Unassembled WGS sequence"/>
</dbReference>
<dbReference type="FunFam" id="2.60.40.1180:FF:000026">
    <property type="entry name" value="Solute carrier family 3 (amino acid transporter heavy chain), member 1"/>
    <property type="match status" value="1"/>
</dbReference>
<dbReference type="PANTHER" id="PTHR10357:SF179">
    <property type="entry name" value="NEUTRAL AND BASIC AMINO ACID TRANSPORT PROTEIN RBAT"/>
    <property type="match status" value="1"/>
</dbReference>
<feature type="non-terminal residue" evidence="2">
    <location>
        <position position="1"/>
    </location>
</feature>
<dbReference type="EMBL" id="VZTS01003884">
    <property type="protein sequence ID" value="NXT47190.1"/>
    <property type="molecule type" value="Genomic_DNA"/>
</dbReference>
<feature type="non-terminal residue" evidence="2">
    <location>
        <position position="391"/>
    </location>
</feature>
<reference evidence="2 3" key="1">
    <citation type="submission" date="2019-09" db="EMBL/GenBank/DDBJ databases">
        <title>Bird 10,000 Genomes (B10K) Project - Family phase.</title>
        <authorList>
            <person name="Zhang G."/>
        </authorList>
    </citation>
    <scope>NUCLEOTIDE SEQUENCE [LARGE SCALE GENOMIC DNA]</scope>
    <source>
        <strain evidence="2">B10K-DU-012-14</strain>
        <tissue evidence="2">Blood</tissue>
    </source>
</reference>
<accession>A0A7L3CUI4</accession>
<name>A0A7L3CUI4_PLUSO</name>
<comment type="caution">
    <text evidence="2">The sequence shown here is derived from an EMBL/GenBank/DDBJ whole genome shotgun (WGS) entry which is preliminary data.</text>
</comment>
<dbReference type="GO" id="GO:0005975">
    <property type="term" value="P:carbohydrate metabolic process"/>
    <property type="evidence" value="ECO:0007669"/>
    <property type="project" value="InterPro"/>
</dbReference>
<dbReference type="InterPro" id="IPR013780">
    <property type="entry name" value="Glyco_hydro_b"/>
</dbReference>
<protein>
    <submittedName>
        <fullName evidence="2">SLC31 protein</fullName>
    </submittedName>
</protein>
<keyword evidence="3" id="KW-1185">Reference proteome</keyword>
<dbReference type="GO" id="GO:0006865">
    <property type="term" value="P:amino acid transport"/>
    <property type="evidence" value="ECO:0007669"/>
    <property type="project" value="TreeGrafter"/>
</dbReference>
<dbReference type="PANTHER" id="PTHR10357">
    <property type="entry name" value="ALPHA-AMYLASE FAMILY MEMBER"/>
    <property type="match status" value="1"/>
</dbReference>
<dbReference type="InterPro" id="IPR006047">
    <property type="entry name" value="GH13_cat_dom"/>
</dbReference>
<evidence type="ECO:0000259" key="1">
    <source>
        <dbReference type="Pfam" id="PF00128"/>
    </source>
</evidence>